<dbReference type="AlphaFoldDB" id="A0A5M8IC16"/>
<keyword evidence="4" id="KW-0479">Metal-binding</keyword>
<sequence length="483" mass="54137">MKPWSRYNTLFRSERYGWFLHNTLTGIMLELDESHNTAAASLRNGLPAAEPLIDGGFITALEEHGFLAEPSEEKLKLMELRYQRNAACFSTGYVGLTICPTLACNFACPYCFEHSQSDATVMDNRTIEALIAFIKKHNDARHLSVSWYGGEPTLAFSVIETLTEKFIEAFPDYADAGIVTNGYLLDHAKIERLDDLRITSVQITLDGSEQTHNQRRTLRNGGATYEQILHNIDLLMDSGWKGNCAIRVNVDKTNRHEYAALHKELLRRYKGRNLSVYPGHVNTFEGHDYDQQCGICNSDWSTFQFDGYRKDGITPRGGFFPASGAHNTCIATSHQGYVVGPKGELYKCWEDVGKQDMVIGSVHEEPFLTSPELLTRYTIGTDPHSDSGCLECKVFPVCGGGCVNKRMRVQQFGEGGLDYCSPLKESLEQYLDLYMDVWHTNQICSAVLGKGSAPSMEKGYRMVQPEKKAEAAKNPLESLTTQE</sequence>
<dbReference type="EMBL" id="VMRG01000001">
    <property type="protein sequence ID" value="KAA6232577.1"/>
    <property type="molecule type" value="Genomic_DNA"/>
</dbReference>
<evidence type="ECO:0000256" key="1">
    <source>
        <dbReference type="ARBA" id="ARBA00001966"/>
    </source>
</evidence>
<keyword evidence="6" id="KW-0411">Iron-sulfur</keyword>
<dbReference type="SUPFAM" id="SSF102114">
    <property type="entry name" value="Radical SAM enzymes"/>
    <property type="match status" value="1"/>
</dbReference>
<comment type="cofactor">
    <cofactor evidence="1">
        <name>[4Fe-4S] cluster</name>
        <dbReference type="ChEBI" id="CHEBI:49883"/>
    </cofactor>
</comment>
<evidence type="ECO:0000256" key="2">
    <source>
        <dbReference type="ARBA" id="ARBA00022485"/>
    </source>
</evidence>
<dbReference type="InterPro" id="IPR023885">
    <property type="entry name" value="4Fe4S-binding_SPASM_dom"/>
</dbReference>
<comment type="caution">
    <text evidence="9">The sequence shown here is derived from an EMBL/GenBank/DDBJ whole genome shotgun (WGS) entry which is preliminary data.</text>
</comment>
<evidence type="ECO:0000256" key="5">
    <source>
        <dbReference type="ARBA" id="ARBA00023004"/>
    </source>
</evidence>
<dbReference type="UniPathway" id="UPA00782"/>
<dbReference type="CDD" id="cd01335">
    <property type="entry name" value="Radical_SAM"/>
    <property type="match status" value="1"/>
</dbReference>
<name>A0A5M8IC16_CHLPH</name>
<dbReference type="InterPro" id="IPR007197">
    <property type="entry name" value="rSAM"/>
</dbReference>
<dbReference type="SFLD" id="SFLDG01384">
    <property type="entry name" value="thioether_bond_formation_requi"/>
    <property type="match status" value="1"/>
</dbReference>
<dbReference type="Proteomes" id="UP000327458">
    <property type="component" value="Unassembled WGS sequence"/>
</dbReference>
<feature type="region of interest" description="Disordered" evidence="7">
    <location>
        <begin position="463"/>
        <end position="483"/>
    </location>
</feature>
<keyword evidence="5" id="KW-0408">Iron</keyword>
<accession>A0A5M8IC16</accession>
<organism evidence="9 10">
    <name type="scientific">Chlorobium phaeovibrioides</name>
    <dbReference type="NCBI Taxonomy" id="1094"/>
    <lineage>
        <taxon>Bacteria</taxon>
        <taxon>Pseudomonadati</taxon>
        <taxon>Chlorobiota</taxon>
        <taxon>Chlorobiia</taxon>
        <taxon>Chlorobiales</taxon>
        <taxon>Chlorobiaceae</taxon>
        <taxon>Chlorobium/Pelodictyon group</taxon>
        <taxon>Chlorobium</taxon>
    </lineage>
</organism>
<keyword evidence="2" id="KW-0004">4Fe-4S</keyword>
<dbReference type="RefSeq" id="WP_151419427.1">
    <property type="nucleotide sequence ID" value="NZ_VMRG01000001.1"/>
</dbReference>
<dbReference type="InterPro" id="IPR023867">
    <property type="entry name" value="Sulphatase_maturase_rSAM"/>
</dbReference>
<dbReference type="PANTHER" id="PTHR43787">
    <property type="entry name" value="FEMO COFACTOR BIOSYNTHESIS PROTEIN NIFB-RELATED"/>
    <property type="match status" value="1"/>
</dbReference>
<dbReference type="GO" id="GO:0016491">
    <property type="term" value="F:oxidoreductase activity"/>
    <property type="evidence" value="ECO:0007669"/>
    <property type="project" value="InterPro"/>
</dbReference>
<evidence type="ECO:0000256" key="7">
    <source>
        <dbReference type="SAM" id="MobiDB-lite"/>
    </source>
</evidence>
<protein>
    <submittedName>
        <fullName evidence="9">Radical SAM protein</fullName>
    </submittedName>
</protein>
<proteinExistence type="predicted"/>
<dbReference type="NCBIfam" id="TIGR04085">
    <property type="entry name" value="rSAM_more_4Fe4S"/>
    <property type="match status" value="1"/>
</dbReference>
<evidence type="ECO:0000313" key="10">
    <source>
        <dbReference type="Proteomes" id="UP000327458"/>
    </source>
</evidence>
<evidence type="ECO:0000259" key="8">
    <source>
        <dbReference type="PROSITE" id="PS51918"/>
    </source>
</evidence>
<dbReference type="Gene3D" id="3.20.20.70">
    <property type="entry name" value="Aldolase class I"/>
    <property type="match status" value="1"/>
</dbReference>
<dbReference type="GO" id="GO:0046872">
    <property type="term" value="F:metal ion binding"/>
    <property type="evidence" value="ECO:0007669"/>
    <property type="project" value="UniProtKB-KW"/>
</dbReference>
<dbReference type="SFLD" id="SFLDG01067">
    <property type="entry name" value="SPASM/twitch_domain_containing"/>
    <property type="match status" value="1"/>
</dbReference>
<evidence type="ECO:0000313" key="9">
    <source>
        <dbReference type="EMBL" id="KAA6232577.1"/>
    </source>
</evidence>
<dbReference type="SFLD" id="SFLDG01386">
    <property type="entry name" value="main_SPASM_domain-containing"/>
    <property type="match status" value="1"/>
</dbReference>
<dbReference type="InterPro" id="IPR058240">
    <property type="entry name" value="rSAM_sf"/>
</dbReference>
<keyword evidence="3" id="KW-0949">S-adenosyl-L-methionine</keyword>
<evidence type="ECO:0000256" key="6">
    <source>
        <dbReference type="ARBA" id="ARBA00023014"/>
    </source>
</evidence>
<dbReference type="SFLD" id="SFLDS00029">
    <property type="entry name" value="Radical_SAM"/>
    <property type="match status" value="1"/>
</dbReference>
<evidence type="ECO:0000256" key="4">
    <source>
        <dbReference type="ARBA" id="ARBA00022723"/>
    </source>
</evidence>
<reference evidence="9 10" key="1">
    <citation type="submission" date="2019-07" db="EMBL/GenBank/DDBJ databases">
        <title>Draft genome Sequence of Chlorobium phaeovibrioides sp. strain PhvTcv-s14, from the Phylum Chlorobi.</title>
        <authorList>
            <person name="Babenko V."/>
            <person name="Boldyreva D."/>
            <person name="Kanygina A."/>
            <person name="Selezneva O."/>
            <person name="Akopiyan T."/>
            <person name="Lunina O."/>
        </authorList>
    </citation>
    <scope>NUCLEOTIDE SEQUENCE [LARGE SCALE GENOMIC DNA]</scope>
    <source>
        <strain evidence="9 10">GrTcv12</strain>
    </source>
</reference>
<dbReference type="PROSITE" id="PS51918">
    <property type="entry name" value="RADICAL_SAM"/>
    <property type="match status" value="1"/>
</dbReference>
<dbReference type="PANTHER" id="PTHR43787:SF3">
    <property type="entry name" value="ARYLSULFATASE REGULATORY PROTEIN"/>
    <property type="match status" value="1"/>
</dbReference>
<evidence type="ECO:0000256" key="3">
    <source>
        <dbReference type="ARBA" id="ARBA00022691"/>
    </source>
</evidence>
<feature type="domain" description="Radical SAM core" evidence="8">
    <location>
        <begin position="81"/>
        <end position="316"/>
    </location>
</feature>
<gene>
    <name evidence="9" type="ORF">FP507_05405</name>
</gene>
<dbReference type="Pfam" id="PF04055">
    <property type="entry name" value="Radical_SAM"/>
    <property type="match status" value="1"/>
</dbReference>
<dbReference type="GO" id="GO:0051539">
    <property type="term" value="F:4 iron, 4 sulfur cluster binding"/>
    <property type="evidence" value="ECO:0007669"/>
    <property type="project" value="UniProtKB-KW"/>
</dbReference>
<dbReference type="InterPro" id="IPR013785">
    <property type="entry name" value="Aldolase_TIM"/>
</dbReference>